<organism evidence="3 4">
    <name type="scientific">Consotaella salsifontis</name>
    <dbReference type="NCBI Taxonomy" id="1365950"/>
    <lineage>
        <taxon>Bacteria</taxon>
        <taxon>Pseudomonadati</taxon>
        <taxon>Pseudomonadota</taxon>
        <taxon>Alphaproteobacteria</taxon>
        <taxon>Hyphomicrobiales</taxon>
        <taxon>Aurantimonadaceae</taxon>
        <taxon>Consotaella</taxon>
    </lineage>
</organism>
<dbReference type="InterPro" id="IPR001268">
    <property type="entry name" value="NADH_UbQ_OxRdtase_30kDa_su"/>
</dbReference>
<dbReference type="EMBL" id="FUXL01000001">
    <property type="protein sequence ID" value="SJZ53594.1"/>
    <property type="molecule type" value="Genomic_DNA"/>
</dbReference>
<evidence type="ECO:0000313" key="3">
    <source>
        <dbReference type="EMBL" id="SJZ53594.1"/>
    </source>
</evidence>
<feature type="domain" description="NADH:ubiquinone oxidoreductase 30kDa subunit" evidence="2">
    <location>
        <begin position="105"/>
        <end position="173"/>
    </location>
</feature>
<name>A0A1T4LGH0_9HYPH</name>
<dbReference type="OrthoDB" id="9803286at2"/>
<gene>
    <name evidence="3" type="ORF">SAMN05428963_101204</name>
</gene>
<reference evidence="3 4" key="1">
    <citation type="submission" date="2017-02" db="EMBL/GenBank/DDBJ databases">
        <authorList>
            <person name="Peterson S.W."/>
        </authorList>
    </citation>
    <scope>NUCLEOTIDE SEQUENCE [LARGE SCALE GENOMIC DNA]</scope>
    <source>
        <strain evidence="3 4">USBA 369</strain>
    </source>
</reference>
<dbReference type="InterPro" id="IPR037232">
    <property type="entry name" value="NADH_quin_OxRdtase_su_C/D-like"/>
</dbReference>
<keyword evidence="4" id="KW-1185">Reference proteome</keyword>
<evidence type="ECO:0000313" key="4">
    <source>
        <dbReference type="Proteomes" id="UP000190135"/>
    </source>
</evidence>
<evidence type="ECO:0000256" key="1">
    <source>
        <dbReference type="SAM" id="MobiDB-lite"/>
    </source>
</evidence>
<dbReference type="Proteomes" id="UP000190135">
    <property type="component" value="Unassembled WGS sequence"/>
</dbReference>
<evidence type="ECO:0000259" key="2">
    <source>
        <dbReference type="Pfam" id="PF00329"/>
    </source>
</evidence>
<proteinExistence type="predicted"/>
<dbReference type="RefSeq" id="WP_078706508.1">
    <property type="nucleotide sequence ID" value="NZ_FUXL01000001.1"/>
</dbReference>
<dbReference type="Pfam" id="PF00329">
    <property type="entry name" value="Complex1_30kDa"/>
    <property type="match status" value="1"/>
</dbReference>
<dbReference type="STRING" id="1365950.SAMN05428963_101204"/>
<protein>
    <submittedName>
        <fullName evidence="3">Respiratory-chain NADH dehydrogenase, subunit</fullName>
    </submittedName>
</protein>
<dbReference type="SUPFAM" id="SSF143243">
    <property type="entry name" value="Nqo5-like"/>
    <property type="match status" value="1"/>
</dbReference>
<dbReference type="AlphaFoldDB" id="A0A1T4LGH0"/>
<feature type="region of interest" description="Disordered" evidence="1">
    <location>
        <begin position="60"/>
        <end position="96"/>
    </location>
</feature>
<sequence length="211" mass="22943">MTRFPEDLEARLRAAAPAGIDFSAATDSHGVTSAWVALADKDELKAVGEVMARLGARLSLITGSQTPPPPEVEDEEEEEAEEGETAEAAEKPVPMTFGGTPMDGTAYEITYSFDLVGDTVTVIAYAPQGGSVESLTSLFRTADWPEREIMETYNLRIENHPDPRRLFLDKSIEPAVMERLIPFSTLTNASSTTALWEKVMESAKAKEASES</sequence>
<feature type="compositionally biased region" description="Acidic residues" evidence="1">
    <location>
        <begin position="71"/>
        <end position="87"/>
    </location>
</feature>
<dbReference type="Gene3D" id="3.30.460.80">
    <property type="entry name" value="NADH:ubiquinone oxidoreductase, 30kDa subunit"/>
    <property type="match status" value="1"/>
</dbReference>
<accession>A0A1T4LGH0</accession>
<dbReference type="GO" id="GO:0008137">
    <property type="term" value="F:NADH dehydrogenase (ubiquinone) activity"/>
    <property type="evidence" value="ECO:0007669"/>
    <property type="project" value="InterPro"/>
</dbReference>